<dbReference type="PROSITE" id="PS50112">
    <property type="entry name" value="PAS"/>
    <property type="match status" value="2"/>
</dbReference>
<dbReference type="SUPFAM" id="SSF47384">
    <property type="entry name" value="Homodimeric domain of signal transducing histidine kinase"/>
    <property type="match status" value="1"/>
</dbReference>
<dbReference type="InterPro" id="IPR000700">
    <property type="entry name" value="PAS-assoc_C"/>
</dbReference>
<keyword evidence="3" id="KW-0597">Phosphoprotein</keyword>
<gene>
    <name evidence="11" type="ORF">FHY64_01415</name>
</gene>
<dbReference type="SMART" id="SM00086">
    <property type="entry name" value="PAC"/>
    <property type="match status" value="2"/>
</dbReference>
<feature type="domain" description="Histidine kinase" evidence="8">
    <location>
        <begin position="262"/>
        <end position="481"/>
    </location>
</feature>
<feature type="domain" description="PAC" evidence="10">
    <location>
        <begin position="208"/>
        <end position="258"/>
    </location>
</feature>
<sequence length="490" mass="54364">MRGSRLQRAVEVAGIGIWELDLRSSSLYFSDQALTLYGLTRERFDGTIDDWKSLVHPDDVERSVGIFEKAIRYSDRPFVNEFRIIHPTLGQRVISNIAHMEFDERGRREFLTGVSIDVTAERAATRSLTESAQYNGAVLDNVVDAILTFEVSGRILSFNRASEAMFGYRESEIVGRNVRMLIPENIAAYYDTFVAELLRNSSPRSPGHRQELELKRRTGDIFPVEFAISSIQQHGQTVLVGIVRDITESRRINQMKSEFISTVSHELRTPLTSIAGALGLVRAGALGAIPQKAQETLGISLRNCDRLTALINDLLDVEKIASGKMVFDFADHHLGDLLDVAIQANEGYLLRHRVRLDVPGAWPDVTVQVDEGRFQQVLDNFLSNAAKFSPTDGAVEIRVEIANRAARIIVTDSGPGIPERYHDRIFRRFSQVDASTSRLHGGTGLGLSICKGLATGMGGAVGFRSAENEGASFWVEFPCEEARQVANRSA</sequence>
<dbReference type="InterPro" id="IPR000014">
    <property type="entry name" value="PAS"/>
</dbReference>
<accession>A0A5C5GBR0</accession>
<dbReference type="SUPFAM" id="SSF55785">
    <property type="entry name" value="PYP-like sensor domain (PAS domain)"/>
    <property type="match status" value="2"/>
</dbReference>
<dbReference type="GO" id="GO:0000155">
    <property type="term" value="F:phosphorelay sensor kinase activity"/>
    <property type="evidence" value="ECO:0007669"/>
    <property type="project" value="InterPro"/>
</dbReference>
<dbReference type="PROSITE" id="PS50113">
    <property type="entry name" value="PAC"/>
    <property type="match status" value="1"/>
</dbReference>
<protein>
    <recommendedName>
        <fullName evidence="2">histidine kinase</fullName>
        <ecNumber evidence="2">2.7.13.3</ecNumber>
    </recommendedName>
</protein>
<dbReference type="SMART" id="SM00387">
    <property type="entry name" value="HATPase_c"/>
    <property type="match status" value="1"/>
</dbReference>
<proteinExistence type="predicted"/>
<dbReference type="Gene3D" id="1.10.287.130">
    <property type="match status" value="1"/>
</dbReference>
<dbReference type="Pfam" id="PF02518">
    <property type="entry name" value="HATPase_c"/>
    <property type="match status" value="1"/>
</dbReference>
<dbReference type="Pfam" id="PF13426">
    <property type="entry name" value="PAS_9"/>
    <property type="match status" value="1"/>
</dbReference>
<dbReference type="SMART" id="SM00388">
    <property type="entry name" value="HisKA"/>
    <property type="match status" value="1"/>
</dbReference>
<dbReference type="PRINTS" id="PR00344">
    <property type="entry name" value="BCTRLSENSOR"/>
</dbReference>
<reference evidence="11 12" key="1">
    <citation type="submission" date="2019-06" db="EMBL/GenBank/DDBJ databases">
        <title>Genome of new Rhodobacteraceae sp. SM1903.</title>
        <authorList>
            <person name="Ren X."/>
        </authorList>
    </citation>
    <scope>NUCLEOTIDE SEQUENCE [LARGE SCALE GENOMIC DNA]</scope>
    <source>
        <strain evidence="11 12">SM1903</strain>
    </source>
</reference>
<organism evidence="11 12">
    <name type="scientific">Pelagovum pacificum</name>
    <dbReference type="NCBI Taxonomy" id="2588711"/>
    <lineage>
        <taxon>Bacteria</taxon>
        <taxon>Pseudomonadati</taxon>
        <taxon>Pseudomonadota</taxon>
        <taxon>Alphaproteobacteria</taxon>
        <taxon>Rhodobacterales</taxon>
        <taxon>Paracoccaceae</taxon>
        <taxon>Pelagovum</taxon>
    </lineage>
</organism>
<dbReference type="InterPro" id="IPR003661">
    <property type="entry name" value="HisK_dim/P_dom"/>
</dbReference>
<dbReference type="CDD" id="cd00082">
    <property type="entry name" value="HisKA"/>
    <property type="match status" value="1"/>
</dbReference>
<name>A0A5C5GBR0_9RHOB</name>
<dbReference type="InterPro" id="IPR036097">
    <property type="entry name" value="HisK_dim/P_sf"/>
</dbReference>
<dbReference type="NCBIfam" id="TIGR00229">
    <property type="entry name" value="sensory_box"/>
    <property type="match status" value="2"/>
</dbReference>
<evidence type="ECO:0000313" key="12">
    <source>
        <dbReference type="Proteomes" id="UP000314011"/>
    </source>
</evidence>
<dbReference type="Gene3D" id="3.30.565.10">
    <property type="entry name" value="Histidine kinase-like ATPase, C-terminal domain"/>
    <property type="match status" value="1"/>
</dbReference>
<evidence type="ECO:0000259" key="9">
    <source>
        <dbReference type="PROSITE" id="PS50112"/>
    </source>
</evidence>
<evidence type="ECO:0000256" key="1">
    <source>
        <dbReference type="ARBA" id="ARBA00000085"/>
    </source>
</evidence>
<dbReference type="EMBL" id="VFFF01000001">
    <property type="protein sequence ID" value="TNY31990.1"/>
    <property type="molecule type" value="Genomic_DNA"/>
</dbReference>
<evidence type="ECO:0000256" key="4">
    <source>
        <dbReference type="ARBA" id="ARBA00022679"/>
    </source>
</evidence>
<evidence type="ECO:0000256" key="5">
    <source>
        <dbReference type="ARBA" id="ARBA00022777"/>
    </source>
</evidence>
<dbReference type="PANTHER" id="PTHR43047">
    <property type="entry name" value="TWO-COMPONENT HISTIDINE PROTEIN KINASE"/>
    <property type="match status" value="1"/>
</dbReference>
<evidence type="ECO:0000256" key="2">
    <source>
        <dbReference type="ARBA" id="ARBA00012438"/>
    </source>
</evidence>
<dbReference type="Proteomes" id="UP000314011">
    <property type="component" value="Unassembled WGS sequence"/>
</dbReference>
<dbReference type="RefSeq" id="WP_140192671.1">
    <property type="nucleotide sequence ID" value="NZ_CP065915.1"/>
</dbReference>
<dbReference type="GO" id="GO:0009927">
    <property type="term" value="F:histidine phosphotransfer kinase activity"/>
    <property type="evidence" value="ECO:0007669"/>
    <property type="project" value="TreeGrafter"/>
</dbReference>
<keyword evidence="5" id="KW-0418">Kinase</keyword>
<dbReference type="InterPro" id="IPR035965">
    <property type="entry name" value="PAS-like_dom_sf"/>
</dbReference>
<keyword evidence="6" id="KW-0902">Two-component regulatory system</keyword>
<evidence type="ECO:0000256" key="3">
    <source>
        <dbReference type="ARBA" id="ARBA00022553"/>
    </source>
</evidence>
<evidence type="ECO:0000259" key="8">
    <source>
        <dbReference type="PROSITE" id="PS50109"/>
    </source>
</evidence>
<evidence type="ECO:0000259" key="10">
    <source>
        <dbReference type="PROSITE" id="PS50113"/>
    </source>
</evidence>
<keyword evidence="7" id="KW-0472">Membrane</keyword>
<keyword evidence="4" id="KW-0808">Transferase</keyword>
<dbReference type="EC" id="2.7.13.3" evidence="2"/>
<evidence type="ECO:0000256" key="7">
    <source>
        <dbReference type="ARBA" id="ARBA00023136"/>
    </source>
</evidence>
<dbReference type="FunFam" id="1.10.287.130:FF:000001">
    <property type="entry name" value="Two-component sensor histidine kinase"/>
    <property type="match status" value="1"/>
</dbReference>
<evidence type="ECO:0000256" key="6">
    <source>
        <dbReference type="ARBA" id="ARBA00023012"/>
    </source>
</evidence>
<dbReference type="InterPro" id="IPR001610">
    <property type="entry name" value="PAC"/>
</dbReference>
<dbReference type="InterPro" id="IPR003594">
    <property type="entry name" value="HATPase_dom"/>
</dbReference>
<dbReference type="PROSITE" id="PS50109">
    <property type="entry name" value="HIS_KIN"/>
    <property type="match status" value="1"/>
</dbReference>
<evidence type="ECO:0000313" key="11">
    <source>
        <dbReference type="EMBL" id="TNY31990.1"/>
    </source>
</evidence>
<dbReference type="CDD" id="cd00130">
    <property type="entry name" value="PAS"/>
    <property type="match status" value="2"/>
</dbReference>
<feature type="domain" description="PAS" evidence="9">
    <location>
        <begin position="131"/>
        <end position="201"/>
    </location>
</feature>
<dbReference type="FunFam" id="3.30.565.10:FF:000006">
    <property type="entry name" value="Sensor histidine kinase WalK"/>
    <property type="match status" value="1"/>
</dbReference>
<dbReference type="InterPro" id="IPR004358">
    <property type="entry name" value="Sig_transdc_His_kin-like_C"/>
</dbReference>
<comment type="catalytic activity">
    <reaction evidence="1">
        <text>ATP + protein L-histidine = ADP + protein N-phospho-L-histidine.</text>
        <dbReference type="EC" id="2.7.13.3"/>
    </reaction>
</comment>
<dbReference type="AlphaFoldDB" id="A0A5C5GBR0"/>
<comment type="caution">
    <text evidence="11">The sequence shown here is derived from an EMBL/GenBank/DDBJ whole genome shotgun (WGS) entry which is preliminary data.</text>
</comment>
<dbReference type="Pfam" id="PF00512">
    <property type="entry name" value="HisKA"/>
    <property type="match status" value="1"/>
</dbReference>
<dbReference type="SMART" id="SM00091">
    <property type="entry name" value="PAS"/>
    <property type="match status" value="2"/>
</dbReference>
<dbReference type="Pfam" id="PF08447">
    <property type="entry name" value="PAS_3"/>
    <property type="match status" value="1"/>
</dbReference>
<dbReference type="InterPro" id="IPR036890">
    <property type="entry name" value="HATPase_C_sf"/>
</dbReference>
<dbReference type="InterPro" id="IPR005467">
    <property type="entry name" value="His_kinase_dom"/>
</dbReference>
<dbReference type="Gene3D" id="3.30.450.20">
    <property type="entry name" value="PAS domain"/>
    <property type="match status" value="2"/>
</dbReference>
<dbReference type="SUPFAM" id="SSF55874">
    <property type="entry name" value="ATPase domain of HSP90 chaperone/DNA topoisomerase II/histidine kinase"/>
    <property type="match status" value="1"/>
</dbReference>
<feature type="domain" description="PAS" evidence="9">
    <location>
        <begin position="2"/>
        <end position="74"/>
    </location>
</feature>
<dbReference type="InterPro" id="IPR013655">
    <property type="entry name" value="PAS_fold_3"/>
</dbReference>
<dbReference type="PANTHER" id="PTHR43047:SF72">
    <property type="entry name" value="OSMOSENSING HISTIDINE PROTEIN KINASE SLN1"/>
    <property type="match status" value="1"/>
</dbReference>
<dbReference type="OrthoDB" id="9795133at2"/>
<keyword evidence="12" id="KW-1185">Reference proteome</keyword>
<dbReference type="GO" id="GO:0005886">
    <property type="term" value="C:plasma membrane"/>
    <property type="evidence" value="ECO:0007669"/>
    <property type="project" value="TreeGrafter"/>
</dbReference>